<keyword evidence="1" id="KW-0812">Transmembrane</keyword>
<reference evidence="2 3" key="1">
    <citation type="submission" date="2016-11" db="EMBL/GenBank/DDBJ databases">
        <title>Draft genome of Pseudomonas versuta A4R1.5.</title>
        <authorList>
            <person name="See-Too W.-S."/>
        </authorList>
    </citation>
    <scope>NUCLEOTIDE SEQUENCE [LARGE SCALE GENOMIC DNA]</scope>
    <source>
        <strain evidence="2 3">A4R1.5</strain>
    </source>
</reference>
<gene>
    <name evidence="2" type="ORF">BOH73_01105</name>
</gene>
<evidence type="ECO:0000313" key="3">
    <source>
        <dbReference type="Proteomes" id="UP000186677"/>
    </source>
</evidence>
<evidence type="ECO:0000256" key="1">
    <source>
        <dbReference type="SAM" id="Phobius"/>
    </source>
</evidence>
<dbReference type="Proteomes" id="UP000186677">
    <property type="component" value="Unassembled WGS sequence"/>
</dbReference>
<keyword evidence="3" id="KW-1185">Reference proteome</keyword>
<comment type="caution">
    <text evidence="2">The sequence shown here is derived from an EMBL/GenBank/DDBJ whole genome shotgun (WGS) entry which is preliminary data.</text>
</comment>
<accession>A0ABX3EEQ2</accession>
<evidence type="ECO:0008006" key="4">
    <source>
        <dbReference type="Google" id="ProtNLM"/>
    </source>
</evidence>
<dbReference type="RefSeq" id="WP_073514822.1">
    <property type="nucleotide sequence ID" value="NZ_MPJC01000001.1"/>
</dbReference>
<feature type="transmembrane region" description="Helical" evidence="1">
    <location>
        <begin position="25"/>
        <end position="44"/>
    </location>
</feature>
<keyword evidence="1" id="KW-1133">Transmembrane helix</keyword>
<proteinExistence type="predicted"/>
<name>A0ABX3EEQ2_9PSED</name>
<dbReference type="EMBL" id="MPJC01000001">
    <property type="protein sequence ID" value="OKA24517.1"/>
    <property type="molecule type" value="Genomic_DNA"/>
</dbReference>
<organism evidence="2 3">
    <name type="scientific">Pseudomonas versuta</name>
    <dbReference type="NCBI Taxonomy" id="1788301"/>
    <lineage>
        <taxon>Bacteria</taxon>
        <taxon>Pseudomonadati</taxon>
        <taxon>Pseudomonadota</taxon>
        <taxon>Gammaproteobacteria</taxon>
        <taxon>Pseudomonadales</taxon>
        <taxon>Pseudomonadaceae</taxon>
        <taxon>Pseudomonas</taxon>
    </lineage>
</organism>
<keyword evidence="1" id="KW-0472">Membrane</keyword>
<protein>
    <recommendedName>
        <fullName evidence="4">Fungal N-terminal domain-containing protein</fullName>
    </recommendedName>
</protein>
<sequence length="222" mass="25175">MDIDGFAQCLTYIQATAVKTSTDKYLPLAGAIVGAGLAFGLNYFSTTRKEAKTKNAKKECCEEDLHELMHVCKHALESLLEVCDKIATKNRPTGHNLPSIVSLPLLDKYYPEIAHTFSVDQRYWIKLVFRHVDEINKYLEQLIEHDAETSLFRISILVINLEACLFEVYKHCYCIISNNKFDFSDHDDALAELGVTQEQIEWLNMLKSNAEKANSVLGLPNT</sequence>
<evidence type="ECO:0000313" key="2">
    <source>
        <dbReference type="EMBL" id="OKA24517.1"/>
    </source>
</evidence>